<dbReference type="OrthoDB" id="7056038at2"/>
<proteinExistence type="predicted"/>
<evidence type="ECO:0000313" key="2">
    <source>
        <dbReference type="Proteomes" id="UP000283627"/>
    </source>
</evidence>
<dbReference type="Gene3D" id="2.180.10.10">
    <property type="entry name" value="RHS repeat-associated core"/>
    <property type="match status" value="1"/>
</dbReference>
<organism evidence="1 2">
    <name type="scientific">Pseudomonas frederiksbergensis</name>
    <dbReference type="NCBI Taxonomy" id="104087"/>
    <lineage>
        <taxon>Bacteria</taxon>
        <taxon>Pseudomonadati</taxon>
        <taxon>Pseudomonadota</taxon>
        <taxon>Gammaproteobacteria</taxon>
        <taxon>Pseudomonadales</taxon>
        <taxon>Pseudomonadaceae</taxon>
        <taxon>Pseudomonas</taxon>
    </lineage>
</organism>
<dbReference type="Pfam" id="PF05593">
    <property type="entry name" value="RHS_repeat"/>
    <property type="match status" value="1"/>
</dbReference>
<comment type="caution">
    <text evidence="1">The sequence shown here is derived from an EMBL/GenBank/DDBJ whole genome shotgun (WGS) entry which is preliminary data.</text>
</comment>
<dbReference type="NCBIfam" id="TIGR01643">
    <property type="entry name" value="YD_repeat_2x"/>
    <property type="match status" value="1"/>
</dbReference>
<reference evidence="1 2" key="1">
    <citation type="submission" date="2016-10" db="EMBL/GenBank/DDBJ databases">
        <title>Comparative genome analysis of multiple Pseudomonas spp. focuses on biocontrol and plant growth promoting traits.</title>
        <authorList>
            <person name="Tao X.-Y."/>
            <person name="Taylor C.G."/>
        </authorList>
    </citation>
    <scope>NUCLEOTIDE SEQUENCE [LARGE SCALE GENOMIC DNA]</scope>
    <source>
        <strain evidence="1 2">39A2</strain>
    </source>
</reference>
<dbReference type="RefSeq" id="WP_123409326.1">
    <property type="nucleotide sequence ID" value="NZ_MOBP01000016.1"/>
</dbReference>
<name>A0A423KAC1_9PSED</name>
<dbReference type="AlphaFoldDB" id="A0A423KAC1"/>
<dbReference type="NCBIfam" id="TIGR03696">
    <property type="entry name" value="Rhs_assc_core"/>
    <property type="match status" value="1"/>
</dbReference>
<dbReference type="Proteomes" id="UP000283627">
    <property type="component" value="Unassembled WGS sequence"/>
</dbReference>
<gene>
    <name evidence="1" type="ORF">BK665_23795</name>
</gene>
<dbReference type="InterPro" id="IPR022385">
    <property type="entry name" value="Rhs_assc_core"/>
</dbReference>
<dbReference type="PANTHER" id="PTHR32305">
    <property type="match status" value="1"/>
</dbReference>
<accession>A0A423KAC1</accession>
<dbReference type="InterPro" id="IPR031325">
    <property type="entry name" value="RHS_repeat"/>
</dbReference>
<evidence type="ECO:0000313" key="1">
    <source>
        <dbReference type="EMBL" id="RON49049.1"/>
    </source>
</evidence>
<dbReference type="InterPro" id="IPR050708">
    <property type="entry name" value="T6SS_VgrG/RHS"/>
</dbReference>
<dbReference type="InterPro" id="IPR006530">
    <property type="entry name" value="YD"/>
</dbReference>
<dbReference type="EMBL" id="MOBP01000016">
    <property type="protein sequence ID" value="RON49049.1"/>
    <property type="molecule type" value="Genomic_DNA"/>
</dbReference>
<dbReference type="PANTHER" id="PTHR32305:SF15">
    <property type="entry name" value="PROTEIN RHSA-RELATED"/>
    <property type="match status" value="1"/>
</dbReference>
<protein>
    <submittedName>
        <fullName evidence="1">Toxin</fullName>
    </submittedName>
</protein>
<sequence length="948" mass="103967">MCQNIHYRTPTLNAIDGRGLPVRQVAYWRQDAGAAAQALITRQQHDVPGRSVAQWDPRLFGLAPKPNLATIYRLSGEAVRVDSVDAGWRLSLAGVAGEGLQRWDLRGTHWRTTYDDQLRVIALQENAQPNVERFTYANATAAAGHNLRGQLVEQIDLSGSVSFDSYSLGGQVLGDTRTFAGGASHASHRTFSPLGAVLEQTDAMAHQQLFGFDIAGQLNRLQLKIAPTDVAQDIVTDAHYNAAGQLIEQHANNGVISRWTYDPADGRLSQQHAGLPGRTALQNLGYHYDRVGNVLAIDDLAFTPIFFANQRVDGHREFSYDSLYQLRSASGFETDTPNLRPGLPTPITPIDTGRLYNYTQQYEYDTAGNLRTLRHVRDGNNHTQTTRIAPDSNRGVRWVEGEPEPVFDEHFDAHGNLLWLQKGQPLTWNSRDQLAVARLVERSGGPNDEETYVYSQGERVSKRLVTQAQSVSHVRQVQYLPGLEIRTLDDSEELHVITLGNVRCLHWVKGKPAAIEQDQLRYSLDDHLGSSTLELDRNGALISQEIYYPFGGTAWWAARSAVEVDYKTIRYSGKEMDVSGLYYYGARYYAPWLQRWVSADPGGDVDGLNMFGFVGNNPLRYVDPEGGAKAESVITLYAGFISMLGGFTETTRAQLHEVVQQKNIKRNLMMNFANVVAFGFFGYEAGNKGGEQMGRLIADAPHAISATPRTPLTRIPYVDAVTGGNLAGDIAGSMADSLTELGGALAGKAQHLGGHMGNFAASMGRVGPLIPQTSTMSVAAIDTALGIPAPANEIQPNWNSIKDEVIHPALNAILNPDFAVGRGLSAWISILPGALNVFQRAIEAEDIKNRLDPAKIAKIEGMFADWESATLQRSAWMEAAFDALGTNVLHLEPGPNGARAPITRAGLQQATTETLHSIRHLQGVMTAYRLAGTTDNQFLAKQRTASRR</sequence>